<protein>
    <recommendedName>
        <fullName evidence="10">Lipoprotein</fullName>
    </recommendedName>
</protein>
<comment type="subcellular location">
    <subcellularLocation>
        <location evidence="1">Cell outer membrane</location>
        <topology evidence="1">Lipid-anchor</topology>
    </subcellularLocation>
</comment>
<dbReference type="InterPro" id="IPR032831">
    <property type="entry name" value="LptM_cons"/>
</dbReference>
<evidence type="ECO:0000256" key="2">
    <source>
        <dbReference type="ARBA" id="ARBA00022729"/>
    </source>
</evidence>
<dbReference type="NCBIfam" id="NF047847">
    <property type="entry name" value="SS_mature_LptM"/>
    <property type="match status" value="1"/>
</dbReference>
<feature type="region of interest" description="Disordered" evidence="7">
    <location>
        <begin position="40"/>
        <end position="73"/>
    </location>
</feature>
<sequence length="73" mass="7707">MTVAASRFARHSRCIVAPVLLASLIGCGYRGPLYLPPPPDTISGQGSVLENPETNIPPESKNPSLEPAPIVIE</sequence>
<keyword evidence="5" id="KW-0998">Cell outer membrane</keyword>
<dbReference type="RefSeq" id="WP_243478875.1">
    <property type="nucleotide sequence ID" value="NZ_CP063982.1"/>
</dbReference>
<reference evidence="8 9" key="1">
    <citation type="submission" date="2020-11" db="EMBL/GenBank/DDBJ databases">
        <title>Algicoccus daihaiensis sp.nov., isolated from Daihai Lake in Inner Mongolia.</title>
        <authorList>
            <person name="Kai J."/>
        </authorList>
    </citation>
    <scope>NUCLEOTIDE SEQUENCE [LARGE SCALE GENOMIC DNA]</scope>
    <source>
        <strain evidence="9">f23</strain>
    </source>
</reference>
<organism evidence="8 9">
    <name type="scientific">Orrella daihaiensis</name>
    <dbReference type="NCBI Taxonomy" id="2782176"/>
    <lineage>
        <taxon>Bacteria</taxon>
        <taxon>Pseudomonadati</taxon>
        <taxon>Pseudomonadota</taxon>
        <taxon>Betaproteobacteria</taxon>
        <taxon>Burkholderiales</taxon>
        <taxon>Alcaligenaceae</taxon>
        <taxon>Orrella</taxon>
    </lineage>
</organism>
<evidence type="ECO:0000256" key="5">
    <source>
        <dbReference type="ARBA" id="ARBA00023237"/>
    </source>
</evidence>
<feature type="compositionally biased region" description="Polar residues" evidence="7">
    <location>
        <begin position="42"/>
        <end position="54"/>
    </location>
</feature>
<evidence type="ECO:0008006" key="10">
    <source>
        <dbReference type="Google" id="ProtNLM"/>
    </source>
</evidence>
<evidence type="ECO:0000313" key="9">
    <source>
        <dbReference type="Proteomes" id="UP000831607"/>
    </source>
</evidence>
<proteinExistence type="predicted"/>
<evidence type="ECO:0000256" key="3">
    <source>
        <dbReference type="ARBA" id="ARBA00023136"/>
    </source>
</evidence>
<evidence type="ECO:0000313" key="8">
    <source>
        <dbReference type="EMBL" id="UOD50468.1"/>
    </source>
</evidence>
<keyword evidence="9" id="KW-1185">Reference proteome</keyword>
<gene>
    <name evidence="8" type="ORF">DHf2319_00545</name>
</gene>
<keyword evidence="3" id="KW-0472">Membrane</keyword>
<keyword evidence="6" id="KW-0449">Lipoprotein</keyword>
<evidence type="ECO:0000256" key="4">
    <source>
        <dbReference type="ARBA" id="ARBA00023139"/>
    </source>
</evidence>
<name>A0ABY4AK51_9BURK</name>
<keyword evidence="4" id="KW-0564">Palmitate</keyword>
<evidence type="ECO:0000256" key="1">
    <source>
        <dbReference type="ARBA" id="ARBA00004459"/>
    </source>
</evidence>
<dbReference type="Proteomes" id="UP000831607">
    <property type="component" value="Chromosome"/>
</dbReference>
<dbReference type="EMBL" id="CP063982">
    <property type="protein sequence ID" value="UOD50468.1"/>
    <property type="molecule type" value="Genomic_DNA"/>
</dbReference>
<dbReference type="PROSITE" id="PS51257">
    <property type="entry name" value="PROKAR_LIPOPROTEIN"/>
    <property type="match status" value="1"/>
</dbReference>
<keyword evidence="2" id="KW-0732">Signal</keyword>
<evidence type="ECO:0000256" key="7">
    <source>
        <dbReference type="SAM" id="MobiDB-lite"/>
    </source>
</evidence>
<evidence type="ECO:0000256" key="6">
    <source>
        <dbReference type="ARBA" id="ARBA00023288"/>
    </source>
</evidence>
<accession>A0ABY4AK51</accession>